<evidence type="ECO:0000256" key="1">
    <source>
        <dbReference type="SAM" id="SignalP"/>
    </source>
</evidence>
<reference evidence="2 4" key="1">
    <citation type="submission" date="2018-06" db="EMBL/GenBank/DDBJ databases">
        <title>Recombination Drives Gene Content and Phenotype Evolution in Wild Type E. coli Strains.</title>
        <authorList>
            <person name="Field C.M."/>
            <person name="Silander O.K."/>
            <person name="Van Nimwegen E."/>
        </authorList>
    </citation>
    <scope>NUCLEOTIDE SEQUENCE [LARGE SCALE GENOMIC DNA]</scope>
    <source>
        <strain evidence="2 4">SC344</strain>
    </source>
</reference>
<keyword evidence="1" id="KW-0732">Signal</keyword>
<proteinExistence type="predicted"/>
<organism evidence="2 4">
    <name type="scientific">Escherichia marmotae</name>
    <dbReference type="NCBI Taxonomy" id="1499973"/>
    <lineage>
        <taxon>Bacteria</taxon>
        <taxon>Pseudomonadati</taxon>
        <taxon>Pseudomonadota</taxon>
        <taxon>Gammaproteobacteria</taxon>
        <taxon>Enterobacterales</taxon>
        <taxon>Enterobacteriaceae</taxon>
        <taxon>Escherichia</taxon>
    </lineage>
</organism>
<name>A0A370V921_9ESCH</name>
<dbReference type="EMBL" id="LR134270">
    <property type="protein sequence ID" value="VED73702.1"/>
    <property type="molecule type" value="Genomic_DNA"/>
</dbReference>
<evidence type="ECO:0000313" key="3">
    <source>
        <dbReference type="EMBL" id="VED73702.1"/>
    </source>
</evidence>
<evidence type="ECO:0000313" key="5">
    <source>
        <dbReference type="Proteomes" id="UP000277464"/>
    </source>
</evidence>
<reference evidence="3 5" key="2">
    <citation type="submission" date="2018-12" db="EMBL/GenBank/DDBJ databases">
        <authorList>
            <consortium name="Pathogen Informatics"/>
        </authorList>
    </citation>
    <scope>NUCLEOTIDE SEQUENCE [LARGE SCALE GENOMIC DNA]</scope>
    <source>
        <strain evidence="3 5">NCTC8196</strain>
    </source>
</reference>
<gene>
    <name evidence="3" type="primary">yaaI</name>
    <name evidence="2" type="ORF">C4A13_00381</name>
    <name evidence="3" type="ORF">NCTC8196_00764</name>
</gene>
<evidence type="ECO:0000313" key="4">
    <source>
        <dbReference type="Proteomes" id="UP000254454"/>
    </source>
</evidence>
<feature type="chain" id="PRO_5036069388" evidence="1">
    <location>
        <begin position="24"/>
        <end position="69"/>
    </location>
</feature>
<dbReference type="AlphaFoldDB" id="A0A370V921"/>
<feature type="signal peptide" evidence="1">
    <location>
        <begin position="1"/>
        <end position="23"/>
    </location>
</feature>
<protein>
    <submittedName>
        <fullName evidence="3">Protein</fullName>
    </submittedName>
</protein>
<accession>A0A370V921</accession>
<dbReference type="EMBL" id="QONO01000068">
    <property type="protein sequence ID" value="RDR27895.1"/>
    <property type="molecule type" value="Genomic_DNA"/>
</dbReference>
<dbReference type="Proteomes" id="UP000277464">
    <property type="component" value="Chromosome"/>
</dbReference>
<dbReference type="Proteomes" id="UP000254454">
    <property type="component" value="Unassembled WGS sequence"/>
</dbReference>
<evidence type="ECO:0000313" key="2">
    <source>
        <dbReference type="EMBL" id="RDR27895.1"/>
    </source>
</evidence>
<sequence>MKSVFTISVSLAIGLMLCCAAQANDHKILDVIAMTRNETNDPALQCPVCRVVKHIQLTADHGDLQLSDF</sequence>